<comment type="caution">
    <text evidence="1">The sequence shown here is derived from an EMBL/GenBank/DDBJ whole genome shotgun (WGS) entry which is preliminary data.</text>
</comment>
<reference evidence="1 2" key="1">
    <citation type="journal article" date="2015" name="Genome Biol. Evol.">
        <title>Comparative Genomics of a Bacterivorous Green Alga Reveals Evolutionary Causalities and Consequences of Phago-Mixotrophic Mode of Nutrition.</title>
        <authorList>
            <person name="Burns J.A."/>
            <person name="Paasch A."/>
            <person name="Narechania A."/>
            <person name="Kim E."/>
        </authorList>
    </citation>
    <scope>NUCLEOTIDE SEQUENCE [LARGE SCALE GENOMIC DNA]</scope>
    <source>
        <strain evidence="1 2">PLY_AMNH</strain>
    </source>
</reference>
<organism evidence="1 2">
    <name type="scientific">Cymbomonas tetramitiformis</name>
    <dbReference type="NCBI Taxonomy" id="36881"/>
    <lineage>
        <taxon>Eukaryota</taxon>
        <taxon>Viridiplantae</taxon>
        <taxon>Chlorophyta</taxon>
        <taxon>Pyramimonadophyceae</taxon>
        <taxon>Pyramimonadales</taxon>
        <taxon>Pyramimonadaceae</taxon>
        <taxon>Cymbomonas</taxon>
    </lineage>
</organism>
<dbReference type="AlphaFoldDB" id="A0AAE0KNP6"/>
<proteinExistence type="predicted"/>
<sequence>MSACLLQVLPGVVVTIWRMAETAIDIVVELYDLFFSHRAAVRTQHLRFLHTRHMERRADGVATYPNNCCLSATCAVLHGQPAAAVVAQGAPVYMQDPLVEEFRGVHAILELSRYSLRAYARLATLGSLAT</sequence>
<evidence type="ECO:0000313" key="1">
    <source>
        <dbReference type="EMBL" id="KAK3254990.1"/>
    </source>
</evidence>
<keyword evidence="2" id="KW-1185">Reference proteome</keyword>
<gene>
    <name evidence="1" type="ORF">CYMTET_35814</name>
</gene>
<dbReference type="EMBL" id="LGRX02022946">
    <property type="protein sequence ID" value="KAK3254990.1"/>
    <property type="molecule type" value="Genomic_DNA"/>
</dbReference>
<name>A0AAE0KNP6_9CHLO</name>
<evidence type="ECO:0000313" key="2">
    <source>
        <dbReference type="Proteomes" id="UP001190700"/>
    </source>
</evidence>
<protein>
    <submittedName>
        <fullName evidence="1">Uncharacterized protein</fullName>
    </submittedName>
</protein>
<accession>A0AAE0KNP6</accession>
<dbReference type="Proteomes" id="UP001190700">
    <property type="component" value="Unassembled WGS sequence"/>
</dbReference>